<organism evidence="3 4">
    <name type="scientific">Chlorella sorokiniana</name>
    <name type="common">Freshwater green alga</name>
    <dbReference type="NCBI Taxonomy" id="3076"/>
    <lineage>
        <taxon>Eukaryota</taxon>
        <taxon>Viridiplantae</taxon>
        <taxon>Chlorophyta</taxon>
        <taxon>core chlorophytes</taxon>
        <taxon>Trebouxiophyceae</taxon>
        <taxon>Chlorellales</taxon>
        <taxon>Chlorellaceae</taxon>
        <taxon>Chlorella clade</taxon>
        <taxon>Chlorella</taxon>
    </lineage>
</organism>
<dbReference type="EMBL" id="LHPG02000019">
    <property type="protein sequence ID" value="PRW32590.1"/>
    <property type="molecule type" value="Genomic_DNA"/>
</dbReference>
<reference evidence="3 4" key="1">
    <citation type="journal article" date="2018" name="Plant J.">
        <title>Genome sequences of Chlorella sorokiniana UTEX 1602 and Micractinium conductrix SAG 241.80: implications to maltose excretion by a green alga.</title>
        <authorList>
            <person name="Arriola M.B."/>
            <person name="Velmurugan N."/>
            <person name="Zhang Y."/>
            <person name="Plunkett M.H."/>
            <person name="Hondzo H."/>
            <person name="Barney B.M."/>
        </authorList>
    </citation>
    <scope>NUCLEOTIDE SEQUENCE [LARGE SCALE GENOMIC DNA]</scope>
    <source>
        <strain evidence="4">UTEX 1602</strain>
    </source>
</reference>
<evidence type="ECO:0000256" key="2">
    <source>
        <dbReference type="SAM" id="MobiDB-lite"/>
    </source>
</evidence>
<evidence type="ECO:0000313" key="4">
    <source>
        <dbReference type="Proteomes" id="UP000239899"/>
    </source>
</evidence>
<accession>A0A2P6TF43</accession>
<feature type="region of interest" description="Disordered" evidence="2">
    <location>
        <begin position="641"/>
        <end position="660"/>
    </location>
</feature>
<feature type="region of interest" description="Disordered" evidence="2">
    <location>
        <begin position="712"/>
        <end position="735"/>
    </location>
</feature>
<dbReference type="AlphaFoldDB" id="A0A2P6TF43"/>
<dbReference type="Proteomes" id="UP000239899">
    <property type="component" value="Unassembled WGS sequence"/>
</dbReference>
<gene>
    <name evidence="3" type="ORF">C2E21_8239</name>
</gene>
<feature type="coiled-coil region" evidence="1">
    <location>
        <begin position="601"/>
        <end position="628"/>
    </location>
</feature>
<name>A0A2P6TF43_CHLSO</name>
<feature type="compositionally biased region" description="Basic residues" evidence="2">
    <location>
        <begin position="25"/>
        <end position="34"/>
    </location>
</feature>
<feature type="coiled-coil region" evidence="1">
    <location>
        <begin position="301"/>
        <end position="353"/>
    </location>
</feature>
<feature type="region of interest" description="Disordered" evidence="2">
    <location>
        <begin position="675"/>
        <end position="697"/>
    </location>
</feature>
<sequence length="735" mass="72776">MASTRNAYELLLGGGAPAVSSTGAAKKKKNKKKGGSGAAASEAALAAAPAATPVAAPVAAPAQPQVQRLRDAADALEAAAVAAQAGERGSLAQDWADQVFNSDALFADGSQLADFKQVLQKSRAVELLVDGCLSKGAFPFEAEPLAALLSAVAHPSVPRDYCQALATAACALGAVSATDPLAPAPAAKRSAAAALALALKGIPKPPPSKPAEAPAAKLKRLGGELGRQEARLPSTSAPKELCKVYASILELLCGQLDVLRPGGGAAAPHVPELAAALKPLDELRSALEARLQEVTAPKKPALSIEQQVAEAEAAYKKEEAASASRLTAVEARIRDLEAELAAAKAEAGDLRTRRASAAQHHTLRLQQIRSGKGESGASPEEIAAAVQGGLGAVEGLAAAVRSGGAPAGAADAAPSDAAALAQVVVSAEVPVKLLGATQQVVELSIAQLHELGGKASFFRERLDKAIKQGEQAAKLGVGDPKLFAQQRTMAEKNVKEVLAAAEAAAAGARAAVASYRERLPVLLRLPNFLPPPPEFVAALEGRAAEAEQLLGAVTSGTYVPPAAPAPAPAAAEAAPAAAPAPAPAPAAAPAAAPAGAGGAPLASAAGDLAALEARLAALEEENSKKDAQIAAMVSTSTLEVPSPLAGRTSMPPAMLSSPTSNKPVGLAAPIAPAPAAAAPGPAPAPAAAAPAAAAPAPIGAAAAAGNPPVITFSQMLASGGPAQANGRKPGRPRRA</sequence>
<protein>
    <submittedName>
        <fullName evidence="3">Uncharacterized protein</fullName>
    </submittedName>
</protein>
<comment type="caution">
    <text evidence="3">The sequence shown here is derived from an EMBL/GenBank/DDBJ whole genome shotgun (WGS) entry which is preliminary data.</text>
</comment>
<keyword evidence="1" id="KW-0175">Coiled coil</keyword>
<evidence type="ECO:0000313" key="3">
    <source>
        <dbReference type="EMBL" id="PRW32590.1"/>
    </source>
</evidence>
<keyword evidence="4" id="KW-1185">Reference proteome</keyword>
<evidence type="ECO:0000256" key="1">
    <source>
        <dbReference type="SAM" id="Coils"/>
    </source>
</evidence>
<dbReference type="OrthoDB" id="515532at2759"/>
<proteinExistence type="predicted"/>
<feature type="region of interest" description="Disordered" evidence="2">
    <location>
        <begin position="14"/>
        <end position="38"/>
    </location>
</feature>